<dbReference type="CDD" id="cd01859">
    <property type="entry name" value="MJ1464"/>
    <property type="match status" value="1"/>
</dbReference>
<dbReference type="GeneID" id="55820638"/>
<dbReference type="Gene3D" id="1.10.1580.10">
    <property type="match status" value="1"/>
</dbReference>
<organism evidence="5 6">
    <name type="scientific">Methanolobus zinderi</name>
    <dbReference type="NCBI Taxonomy" id="536044"/>
    <lineage>
        <taxon>Archaea</taxon>
        <taxon>Methanobacteriati</taxon>
        <taxon>Methanobacteriota</taxon>
        <taxon>Stenosarchaea group</taxon>
        <taxon>Methanomicrobia</taxon>
        <taxon>Methanosarcinales</taxon>
        <taxon>Methanosarcinaceae</taxon>
        <taxon>Methanolobus</taxon>
    </lineage>
</organism>
<protein>
    <submittedName>
        <fullName evidence="5">50S ribosome-binding GTPase</fullName>
    </submittedName>
</protein>
<dbReference type="InterPro" id="IPR016478">
    <property type="entry name" value="GTPase_MTG1"/>
</dbReference>
<name>A0A7D5IAW4_9EURY</name>
<comment type="similarity">
    <text evidence="3">Belongs to the TRAFAC class YlqF/YawG GTPase family. MTG1 subfamily.</text>
</comment>
<dbReference type="PANTHER" id="PTHR11089">
    <property type="entry name" value="GTP-BINDING PROTEIN-RELATED"/>
    <property type="match status" value="1"/>
</dbReference>
<evidence type="ECO:0000256" key="1">
    <source>
        <dbReference type="ARBA" id="ARBA00022741"/>
    </source>
</evidence>
<evidence type="ECO:0000313" key="6">
    <source>
        <dbReference type="Proteomes" id="UP000509594"/>
    </source>
</evidence>
<dbReference type="InterPro" id="IPR050755">
    <property type="entry name" value="TRAFAC_YlqF/YawG_RiboMat"/>
</dbReference>
<dbReference type="PRINTS" id="PR00326">
    <property type="entry name" value="GTP1OBG"/>
</dbReference>
<dbReference type="PANTHER" id="PTHR11089:SF30">
    <property type="entry name" value="GUANINE NUCLEOTIDE-BINDING PROTEIN-LIKE 3 HOMOLOG"/>
    <property type="match status" value="1"/>
</dbReference>
<dbReference type="Pfam" id="PF01926">
    <property type="entry name" value="MMR_HSR1"/>
    <property type="match status" value="1"/>
</dbReference>
<evidence type="ECO:0000259" key="4">
    <source>
        <dbReference type="Pfam" id="PF01926"/>
    </source>
</evidence>
<dbReference type="RefSeq" id="WP_176964392.1">
    <property type="nucleotide sequence ID" value="NZ_CP058215.1"/>
</dbReference>
<dbReference type="InterPro" id="IPR023179">
    <property type="entry name" value="GTP-bd_ortho_bundle_sf"/>
</dbReference>
<gene>
    <name evidence="5" type="ORF">HWN40_03145</name>
</gene>
<dbReference type="KEGG" id="mzi:HWN40_03145"/>
<accession>A0A7D5IAW4</accession>
<reference evidence="5 6" key="1">
    <citation type="submission" date="2020-06" db="EMBL/GenBank/DDBJ databases">
        <title>Methanolobus halotolerans sp. nov., isolated from a saline lake Tus in Siberia.</title>
        <authorList>
            <person name="Shen Y."/>
            <person name="Chen S.-C."/>
            <person name="Lai M.-C."/>
            <person name="Huang H.-H."/>
            <person name="Chiu H.-H."/>
            <person name="Tang S.-L."/>
            <person name="Rogozin D.Y."/>
            <person name="Degermendzhy A.G."/>
        </authorList>
    </citation>
    <scope>NUCLEOTIDE SEQUENCE [LARGE SCALE GENOMIC DNA]</scope>
    <source>
        <strain evidence="5 6">DSM 21339</strain>
    </source>
</reference>
<keyword evidence="1 3" id="KW-0547">Nucleotide-binding</keyword>
<dbReference type="Proteomes" id="UP000509594">
    <property type="component" value="Chromosome"/>
</dbReference>
<sequence>MASYRALVMDVIRRADILLEVVDARFPDETRNNYVEEQIIRADKPFIIVLNKCDLVSKEKLEKTKSRFSKFVPAVFVSGKDRFGTTILRHKILEVVEASTIMDRDILVGCLGYPNTGKSSVINGVSGKHKAGTSSISGHTKGVQHVNAGSRIKFIDTPGVIPSNEFDEIMQGLLGIKDATHLKDTVGVAMKIIEVMCSENKAELESFYKVDIGDLDVYESLEAIGKRNNFLKKKGEIDETRTAIRIINDWQKGQFVV</sequence>
<evidence type="ECO:0000313" key="5">
    <source>
        <dbReference type="EMBL" id="QLC49329.1"/>
    </source>
</evidence>
<dbReference type="AlphaFoldDB" id="A0A7D5IAW4"/>
<dbReference type="InterPro" id="IPR006073">
    <property type="entry name" value="GTP-bd"/>
</dbReference>
<dbReference type="PIRSF" id="PIRSF006230">
    <property type="entry name" value="MG442"/>
    <property type="match status" value="1"/>
</dbReference>
<dbReference type="EMBL" id="CP058215">
    <property type="protein sequence ID" value="QLC49329.1"/>
    <property type="molecule type" value="Genomic_DNA"/>
</dbReference>
<dbReference type="OrthoDB" id="372125at2157"/>
<feature type="domain" description="G" evidence="4">
    <location>
        <begin position="108"/>
        <end position="179"/>
    </location>
</feature>
<evidence type="ECO:0000256" key="3">
    <source>
        <dbReference type="PIRNR" id="PIRNR006230"/>
    </source>
</evidence>
<proteinExistence type="inferred from homology"/>
<dbReference type="GO" id="GO:0005525">
    <property type="term" value="F:GTP binding"/>
    <property type="evidence" value="ECO:0007669"/>
    <property type="project" value="UniProtKB-KW"/>
</dbReference>
<keyword evidence="6" id="KW-1185">Reference proteome</keyword>
<keyword evidence="2 3" id="KW-0342">GTP-binding</keyword>
<dbReference type="SUPFAM" id="SSF52540">
    <property type="entry name" value="P-loop containing nucleoside triphosphate hydrolases"/>
    <property type="match status" value="1"/>
</dbReference>
<evidence type="ECO:0000256" key="2">
    <source>
        <dbReference type="ARBA" id="ARBA00023134"/>
    </source>
</evidence>
<dbReference type="InterPro" id="IPR027417">
    <property type="entry name" value="P-loop_NTPase"/>
</dbReference>
<dbReference type="Gene3D" id="3.40.50.300">
    <property type="entry name" value="P-loop containing nucleotide triphosphate hydrolases"/>
    <property type="match status" value="1"/>
</dbReference>